<keyword evidence="1" id="KW-0812">Transmembrane</keyword>
<sequence>MKLIKRSIIFILLLLLVGIGAGYFYYETITFLTVLNSVFIVSMFYIIIGSLMFVTRGGFFDAFTLSVRRFMKKGTRYGAIMDDVENIDLPSEVFEYTYTEPLLLTGIVGFLTTVLISFNI</sequence>
<keyword evidence="4" id="KW-1185">Reference proteome</keyword>
<organism evidence="3 4">
    <name type="scientific">Pseudalkalibacillus berkeleyi</name>
    <dbReference type="NCBI Taxonomy" id="1069813"/>
    <lineage>
        <taxon>Bacteria</taxon>
        <taxon>Bacillati</taxon>
        <taxon>Bacillota</taxon>
        <taxon>Bacilli</taxon>
        <taxon>Bacillales</taxon>
        <taxon>Fictibacillaceae</taxon>
        <taxon>Pseudalkalibacillus</taxon>
    </lineage>
</organism>
<name>A0ABS9GZB9_9BACL</name>
<accession>A0ABS9GZB9</accession>
<feature type="transmembrane region" description="Helical" evidence="1">
    <location>
        <begin position="38"/>
        <end position="63"/>
    </location>
</feature>
<dbReference type="Proteomes" id="UP001649381">
    <property type="component" value="Unassembled WGS sequence"/>
</dbReference>
<evidence type="ECO:0000313" key="3">
    <source>
        <dbReference type="EMBL" id="MCF6136838.1"/>
    </source>
</evidence>
<evidence type="ECO:0000256" key="1">
    <source>
        <dbReference type="SAM" id="Phobius"/>
    </source>
</evidence>
<proteinExistence type="predicted"/>
<dbReference type="EMBL" id="JAKIJS010000001">
    <property type="protein sequence ID" value="MCF6136838.1"/>
    <property type="molecule type" value="Genomic_DNA"/>
</dbReference>
<feature type="transmembrane region" description="Helical" evidence="1">
    <location>
        <begin position="7"/>
        <end position="26"/>
    </location>
</feature>
<keyword evidence="1" id="KW-0472">Membrane</keyword>
<reference evidence="3 4" key="1">
    <citation type="submission" date="2022-01" db="EMBL/GenBank/DDBJ databases">
        <title>Alkalihalobacillus sp. EGI L200015, a novel bacterium isolated from a salt lake sediment.</title>
        <authorList>
            <person name="Gao L."/>
            <person name="Fang B.-Z."/>
            <person name="Li W.-J."/>
        </authorList>
    </citation>
    <scope>NUCLEOTIDE SEQUENCE [LARGE SCALE GENOMIC DNA]</scope>
    <source>
        <strain evidence="3 4">KCTC 12718</strain>
    </source>
</reference>
<dbReference type="Pfam" id="PF13038">
    <property type="entry name" value="DUF3899"/>
    <property type="match status" value="1"/>
</dbReference>
<feature type="domain" description="DUF3899" evidence="2">
    <location>
        <begin position="36"/>
        <end position="117"/>
    </location>
</feature>
<protein>
    <submittedName>
        <fullName evidence="3">DUF3899 domain-containing protein</fullName>
    </submittedName>
</protein>
<evidence type="ECO:0000313" key="4">
    <source>
        <dbReference type="Proteomes" id="UP001649381"/>
    </source>
</evidence>
<evidence type="ECO:0000259" key="2">
    <source>
        <dbReference type="Pfam" id="PF13038"/>
    </source>
</evidence>
<keyword evidence="1" id="KW-1133">Transmembrane helix</keyword>
<gene>
    <name evidence="3" type="ORF">L2716_03785</name>
</gene>
<dbReference type="InterPro" id="IPR025007">
    <property type="entry name" value="DUF3899"/>
</dbReference>
<comment type="caution">
    <text evidence="3">The sequence shown here is derived from an EMBL/GenBank/DDBJ whole genome shotgun (WGS) entry which is preliminary data.</text>
</comment>
<dbReference type="RefSeq" id="WP_236331931.1">
    <property type="nucleotide sequence ID" value="NZ_JAKIJS010000001.1"/>
</dbReference>